<dbReference type="InterPro" id="IPR036343">
    <property type="entry name" value="GluRdtase_N_sf"/>
</dbReference>
<keyword evidence="3" id="KW-1185">Reference proteome</keyword>
<name>A0A6N8JRH9_9ACTN</name>
<dbReference type="Pfam" id="PF01488">
    <property type="entry name" value="Shikimate_DH"/>
    <property type="match status" value="1"/>
</dbReference>
<reference evidence="2 3" key="1">
    <citation type="submission" date="2019-12" db="EMBL/GenBank/DDBJ databases">
        <title>Microbes associate with the intestines of laboratory mice.</title>
        <authorList>
            <person name="Navarre W."/>
            <person name="Wong E."/>
        </authorList>
    </citation>
    <scope>NUCLEOTIDE SEQUENCE [LARGE SCALE GENOMIC DNA]</scope>
    <source>
        <strain evidence="2 3">NM66_B29</strain>
    </source>
</reference>
<dbReference type="Gene3D" id="3.40.50.720">
    <property type="entry name" value="NAD(P)-binding Rossmann-like Domain"/>
    <property type="match status" value="1"/>
</dbReference>
<proteinExistence type="predicted"/>
<sequence>MLSYPSSRPGWRAPAPVPCSVSAASRPCSRSSPSRPGDAMALVMVGANPRRTSFLPLLCALDAEGARSELVAALGAQRGVSEVMLLAGAGRVEVYAVVDEGVDGYEAVMGCLIERGLVPSDATAHGYFAAEGDAAAHLFAAVAAVDEFARAAEGPPAVEEALARSGRQQVAGPQLAALAAAARALAARLDATRSGASEAAWGDMVAALARRVFDHLERRTVLVVGADPLAVAAAEALGRAGAGQFVAVGLPDAAGAADAAGAPVATGAPASTAALEALPVVLGNADVVVVSPGVTAAFDKRLVKGALRARRGRPLLLVDTSDGDAVEGRVAALDDVFLYNRTDVARLVRDTPGTRGGAGTAATQLVADAVRDFSYQLA</sequence>
<dbReference type="InterPro" id="IPR036291">
    <property type="entry name" value="NAD(P)-bd_dom_sf"/>
</dbReference>
<dbReference type="AlphaFoldDB" id="A0A6N8JRH9"/>
<gene>
    <name evidence="2" type="ORF">GKZ27_08185</name>
</gene>
<dbReference type="GO" id="GO:0019353">
    <property type="term" value="P:protoporphyrinogen IX biosynthetic process from glutamate"/>
    <property type="evidence" value="ECO:0007669"/>
    <property type="project" value="TreeGrafter"/>
</dbReference>
<dbReference type="SUPFAM" id="SSF51735">
    <property type="entry name" value="NAD(P)-binding Rossmann-fold domains"/>
    <property type="match status" value="1"/>
</dbReference>
<dbReference type="GO" id="GO:0050661">
    <property type="term" value="F:NADP binding"/>
    <property type="evidence" value="ECO:0007669"/>
    <property type="project" value="InterPro"/>
</dbReference>
<dbReference type="GO" id="GO:0008883">
    <property type="term" value="F:glutamyl-tRNA reductase activity"/>
    <property type="evidence" value="ECO:0007669"/>
    <property type="project" value="InterPro"/>
</dbReference>
<evidence type="ECO:0000259" key="1">
    <source>
        <dbReference type="Pfam" id="PF01488"/>
    </source>
</evidence>
<dbReference type="Gene3D" id="3.30.460.30">
    <property type="entry name" value="Glutamyl-tRNA reductase, N-terminal domain"/>
    <property type="match status" value="1"/>
</dbReference>
<evidence type="ECO:0000313" key="2">
    <source>
        <dbReference type="EMBL" id="MVX61430.1"/>
    </source>
</evidence>
<dbReference type="Proteomes" id="UP000463388">
    <property type="component" value="Unassembled WGS sequence"/>
</dbReference>
<evidence type="ECO:0000313" key="3">
    <source>
        <dbReference type="Proteomes" id="UP000463388"/>
    </source>
</evidence>
<dbReference type="EMBL" id="WSRR01000020">
    <property type="protein sequence ID" value="MVX61430.1"/>
    <property type="molecule type" value="Genomic_DNA"/>
</dbReference>
<dbReference type="InterPro" id="IPR006151">
    <property type="entry name" value="Shikm_DH/Glu-tRNA_Rdtase"/>
</dbReference>
<protein>
    <recommendedName>
        <fullName evidence="1">Quinate/shikimate 5-dehydrogenase/glutamyl-tRNA reductase domain-containing protein</fullName>
    </recommendedName>
</protein>
<dbReference type="PANTHER" id="PTHR43013:SF1">
    <property type="entry name" value="GLUTAMYL-TRNA REDUCTASE"/>
    <property type="match status" value="1"/>
</dbReference>
<accession>A0A6N8JRH9</accession>
<comment type="caution">
    <text evidence="2">The sequence shown here is derived from an EMBL/GenBank/DDBJ whole genome shotgun (WGS) entry which is preliminary data.</text>
</comment>
<dbReference type="PANTHER" id="PTHR43013">
    <property type="entry name" value="GLUTAMYL-TRNA REDUCTASE"/>
    <property type="match status" value="1"/>
</dbReference>
<organism evidence="2 3">
    <name type="scientific">Adlercreutzia mucosicola</name>
    <dbReference type="NCBI Taxonomy" id="580026"/>
    <lineage>
        <taxon>Bacteria</taxon>
        <taxon>Bacillati</taxon>
        <taxon>Actinomycetota</taxon>
        <taxon>Coriobacteriia</taxon>
        <taxon>Eggerthellales</taxon>
        <taxon>Eggerthellaceae</taxon>
        <taxon>Adlercreutzia</taxon>
    </lineage>
</organism>
<feature type="domain" description="Quinate/shikimate 5-dehydrogenase/glutamyl-tRNA reductase" evidence="1">
    <location>
        <begin position="208"/>
        <end position="344"/>
    </location>
</feature>